<evidence type="ECO:0000313" key="2">
    <source>
        <dbReference type="Proteomes" id="UP001277561"/>
    </source>
</evidence>
<comment type="caution">
    <text evidence="1">The sequence shown here is derived from an EMBL/GenBank/DDBJ whole genome shotgun (WGS) entry which is preliminary data.</text>
</comment>
<gene>
    <name evidence="1" type="ORF">RMS29_27220</name>
</gene>
<dbReference type="RefSeq" id="WP_320188916.1">
    <property type="nucleotide sequence ID" value="NZ_CP192772.1"/>
</dbReference>
<accession>A0ABU4W7Q8</accession>
<evidence type="ECO:0000313" key="1">
    <source>
        <dbReference type="EMBL" id="MDX8332893.1"/>
    </source>
</evidence>
<protein>
    <submittedName>
        <fullName evidence="1">Gene transfer agent family protein</fullName>
    </submittedName>
</protein>
<dbReference type="Proteomes" id="UP001277561">
    <property type="component" value="Unassembled WGS sequence"/>
</dbReference>
<dbReference type="Pfam" id="PF11836">
    <property type="entry name" value="Phage_TAC_11"/>
    <property type="match status" value="2"/>
</dbReference>
<dbReference type="EMBL" id="JAVRAD010000026">
    <property type="protein sequence ID" value="MDX8332893.1"/>
    <property type="molecule type" value="Genomic_DNA"/>
</dbReference>
<sequence length="161" mass="17105">MTHTTEIPFGGKKHSFRLALGGLQELQSLCNAGPATILARLMSAQPQAAHVKRPDPDQFKLGAVDPDFLADFNTYSLLRSIGGDWRIEDVRETVRLGLIGAGMSPSDAYVLVSTYVDQTEKYPLVDNVGVAASILLHALTAPAGEQVGKSGTGKARTKATA</sequence>
<reference evidence="1" key="1">
    <citation type="journal article" date="2023" name="Phytobiomes J">
        <title>Deciphering the key players within the bacterial microbiota associated with aerial crown gall tumors on rhododendron: Insights into the gallobiome.</title>
        <authorList>
            <person name="Kuzmanovic N."/>
            <person name="Nesme J."/>
            <person name="Wolf J."/>
            <person name="Neumann-Schaal M."/>
            <person name="Petersen J."/>
            <person name="Fernandez-Gnecco G."/>
            <person name="Sproeer C."/>
            <person name="Bunk B."/>
            <person name="Overmann J."/>
            <person name="Sorensen S.J."/>
            <person name="Idczak E."/>
            <person name="Smalla K."/>
        </authorList>
    </citation>
    <scope>NUCLEOTIDE SEQUENCE [LARGE SCALE GENOMIC DNA]</scope>
    <source>
        <strain evidence="1">Rho-14.1</strain>
    </source>
</reference>
<dbReference type="InterPro" id="IPR021791">
    <property type="entry name" value="Phage_TAC_11"/>
</dbReference>
<organism evidence="1 2">
    <name type="scientific">Agrobacterium rosae</name>
    <dbReference type="NCBI Taxonomy" id="1972867"/>
    <lineage>
        <taxon>Bacteria</taxon>
        <taxon>Pseudomonadati</taxon>
        <taxon>Pseudomonadota</taxon>
        <taxon>Alphaproteobacteria</taxon>
        <taxon>Hyphomicrobiales</taxon>
        <taxon>Rhizobiaceae</taxon>
        <taxon>Rhizobium/Agrobacterium group</taxon>
        <taxon>Agrobacterium</taxon>
    </lineage>
</organism>
<keyword evidence="2" id="KW-1185">Reference proteome</keyword>
<name>A0ABU4W7Q8_9HYPH</name>
<proteinExistence type="predicted"/>